<dbReference type="GO" id="GO:0005096">
    <property type="term" value="F:GTPase activator activity"/>
    <property type="evidence" value="ECO:0007669"/>
    <property type="project" value="TreeGrafter"/>
</dbReference>
<organism evidence="3 4">
    <name type="scientific">Oryzias melastigma</name>
    <name type="common">Marine medaka</name>
    <dbReference type="NCBI Taxonomy" id="30732"/>
    <lineage>
        <taxon>Eukaryota</taxon>
        <taxon>Metazoa</taxon>
        <taxon>Chordata</taxon>
        <taxon>Craniata</taxon>
        <taxon>Vertebrata</taxon>
        <taxon>Euteleostomi</taxon>
        <taxon>Actinopterygii</taxon>
        <taxon>Neopterygii</taxon>
        <taxon>Teleostei</taxon>
        <taxon>Neoteleostei</taxon>
        <taxon>Acanthomorphata</taxon>
        <taxon>Ovalentaria</taxon>
        <taxon>Atherinomorphae</taxon>
        <taxon>Beloniformes</taxon>
        <taxon>Adrianichthyidae</taxon>
        <taxon>Oryziinae</taxon>
        <taxon>Oryzias</taxon>
    </lineage>
</organism>
<evidence type="ECO:0000259" key="2">
    <source>
        <dbReference type="PROSITE" id="PS50238"/>
    </source>
</evidence>
<dbReference type="SUPFAM" id="SSF48350">
    <property type="entry name" value="GTPase activation domain, GAP"/>
    <property type="match status" value="1"/>
</dbReference>
<evidence type="ECO:0000256" key="1">
    <source>
        <dbReference type="SAM" id="MobiDB-lite"/>
    </source>
</evidence>
<dbReference type="AlphaFoldDB" id="A0A834FD40"/>
<reference evidence="3" key="1">
    <citation type="journal article" name="BMC Genomics">
        <title>Long-read sequencing and de novo genome assembly of marine medaka (Oryzias melastigma).</title>
        <authorList>
            <person name="Liang P."/>
            <person name="Saqib H.S.A."/>
            <person name="Ni X."/>
            <person name="Shen Y."/>
        </authorList>
    </citation>
    <scope>NUCLEOTIDE SEQUENCE</scope>
    <source>
        <strain evidence="3">Bigg-433</strain>
    </source>
</reference>
<dbReference type="InterPro" id="IPR042869">
    <property type="entry name" value="ARHGAP11A/B"/>
</dbReference>
<dbReference type="PANTHER" id="PTHR15670">
    <property type="entry name" value="RHO GTPASE ACTIVATING PROTEIN 11A"/>
    <property type="match status" value="1"/>
</dbReference>
<dbReference type="SMART" id="SM00324">
    <property type="entry name" value="RhoGAP"/>
    <property type="match status" value="1"/>
</dbReference>
<dbReference type="PROSITE" id="PS50238">
    <property type="entry name" value="RHOGAP"/>
    <property type="match status" value="1"/>
</dbReference>
<sequence length="317" mass="35191">MKVTDGKVIRFHLQVLHGISVKRLEKRKERLVLSGAKVFGVPLENLPRQYLPEFGLVPCFLVDSCSSLLERVGSVGLFRKPGSLPRIKALRARLNGGEGCLSTAPPYDVAALVKQFCRELPEPLFPRELHAALLQAQTLPSMQDRMSALQLLSCLLPARSCSSLHFLFHFLSKVSQRCSENLMTSSNLATVFTPCLLPPPNKAEMSQVRLELRVLVLRTFIENPHLFGMEPSCQPSVSVCVLIPACSRSDSQSGDGQHGILSEFPFSGRMLEEGKETQFESVSEVDSSGSGEDQSPHFPPPERDVRRQTSTEEELRH</sequence>
<feature type="compositionally biased region" description="Low complexity" evidence="1">
    <location>
        <begin position="280"/>
        <end position="293"/>
    </location>
</feature>
<comment type="caution">
    <text evidence="3">The sequence shown here is derived from an EMBL/GenBank/DDBJ whole genome shotgun (WGS) entry which is preliminary data.</text>
</comment>
<dbReference type="Proteomes" id="UP000646548">
    <property type="component" value="Unassembled WGS sequence"/>
</dbReference>
<feature type="compositionally biased region" description="Basic and acidic residues" evidence="1">
    <location>
        <begin position="300"/>
        <end position="317"/>
    </location>
</feature>
<dbReference type="EMBL" id="WKFB01000249">
    <property type="protein sequence ID" value="KAF6729886.1"/>
    <property type="molecule type" value="Genomic_DNA"/>
</dbReference>
<dbReference type="InterPro" id="IPR000198">
    <property type="entry name" value="RhoGAP_dom"/>
</dbReference>
<dbReference type="InterPro" id="IPR008936">
    <property type="entry name" value="Rho_GTPase_activation_prot"/>
</dbReference>
<dbReference type="GO" id="GO:0007165">
    <property type="term" value="P:signal transduction"/>
    <property type="evidence" value="ECO:0007669"/>
    <property type="project" value="InterPro"/>
</dbReference>
<accession>A0A834FD40</accession>
<dbReference type="PANTHER" id="PTHR15670:SF4">
    <property type="entry name" value="RHO GTPASE-ACTIVATING PROTEIN 11A"/>
    <property type="match status" value="1"/>
</dbReference>
<name>A0A834FD40_ORYME</name>
<protein>
    <submittedName>
        <fullName evidence="3">Rho GTPase-activating protein 11B</fullName>
    </submittedName>
</protein>
<evidence type="ECO:0000313" key="3">
    <source>
        <dbReference type="EMBL" id="KAF6729886.1"/>
    </source>
</evidence>
<dbReference type="Gene3D" id="1.10.555.10">
    <property type="entry name" value="Rho GTPase activation protein"/>
    <property type="match status" value="1"/>
</dbReference>
<feature type="domain" description="Rho-GAP" evidence="2">
    <location>
        <begin position="41"/>
        <end position="228"/>
    </location>
</feature>
<evidence type="ECO:0000313" key="4">
    <source>
        <dbReference type="Proteomes" id="UP000646548"/>
    </source>
</evidence>
<gene>
    <name evidence="3" type="ORF">FQA47_023329</name>
</gene>
<dbReference type="Pfam" id="PF00620">
    <property type="entry name" value="RhoGAP"/>
    <property type="match status" value="1"/>
</dbReference>
<feature type="region of interest" description="Disordered" evidence="1">
    <location>
        <begin position="272"/>
        <end position="317"/>
    </location>
</feature>
<proteinExistence type="predicted"/>